<sequence>MMKITYVIGIFLCLIVSPILSQSSTAYFKKIQKSYTNAQEPLVMIAAHRGAHLEEPENSLAALQKTISLGVDIMELDVRFTKDRKMVLMHDKKVDRTTNGKGLVSDFTFEEIRKLRLKHLDQITNEQIPTLEEVFQLAKGKVLIDLDIKDDATIDSIMALVDRMKMEKNCFFFVYEPEEIKMLQKRNKNYQIMIRTENEEGVKKLVASGAKPQAVHIDPSHYTPEVVQAIKNIPARVWINALGAVDFKASQQPAAFEEVLKWGVNMIQTDQPAKLKEYLKGQGKYR</sequence>
<keyword evidence="3" id="KW-1185">Reference proteome</keyword>
<dbReference type="Proteomes" id="UP000289455">
    <property type="component" value="Unassembled WGS sequence"/>
</dbReference>
<dbReference type="Pfam" id="PF03009">
    <property type="entry name" value="GDPD"/>
    <property type="match status" value="1"/>
</dbReference>
<dbReference type="SUPFAM" id="SSF51695">
    <property type="entry name" value="PLC-like phosphodiesterases"/>
    <property type="match status" value="1"/>
</dbReference>
<evidence type="ECO:0000313" key="2">
    <source>
        <dbReference type="EMBL" id="RXK46565.1"/>
    </source>
</evidence>
<dbReference type="InterPro" id="IPR030395">
    <property type="entry name" value="GP_PDE_dom"/>
</dbReference>
<evidence type="ECO:0000313" key="3">
    <source>
        <dbReference type="Proteomes" id="UP000289455"/>
    </source>
</evidence>
<evidence type="ECO:0000259" key="1">
    <source>
        <dbReference type="PROSITE" id="PS51704"/>
    </source>
</evidence>
<dbReference type="CDD" id="cd08566">
    <property type="entry name" value="GDPD_AtGDE_like"/>
    <property type="match status" value="1"/>
</dbReference>
<dbReference type="PANTHER" id="PTHR46211">
    <property type="entry name" value="GLYCEROPHOSPHORYL DIESTER PHOSPHODIESTERASE"/>
    <property type="match status" value="1"/>
</dbReference>
<dbReference type="RefSeq" id="WP_129028021.1">
    <property type="nucleotide sequence ID" value="NZ_SDHY01000009.1"/>
</dbReference>
<gene>
    <name evidence="2" type="ORF">ESB04_12125</name>
</gene>
<dbReference type="InterPro" id="IPR017946">
    <property type="entry name" value="PLC-like_Pdiesterase_TIM-brl"/>
</dbReference>
<feature type="domain" description="GP-PDE" evidence="1">
    <location>
        <begin position="43"/>
        <end position="279"/>
    </location>
</feature>
<name>A0A4V1M562_9BACT</name>
<dbReference type="Gene3D" id="3.20.20.190">
    <property type="entry name" value="Phosphatidylinositol (PI) phosphodiesterase"/>
    <property type="match status" value="1"/>
</dbReference>
<dbReference type="GO" id="GO:0006629">
    <property type="term" value="P:lipid metabolic process"/>
    <property type="evidence" value="ECO:0007669"/>
    <property type="project" value="InterPro"/>
</dbReference>
<dbReference type="PROSITE" id="PS51704">
    <property type="entry name" value="GP_PDE"/>
    <property type="match status" value="1"/>
</dbReference>
<reference evidence="2 3" key="1">
    <citation type="submission" date="2019-01" db="EMBL/GenBank/DDBJ databases">
        <title>Cytophagaceae bacterium strain CAR-16.</title>
        <authorList>
            <person name="Chen W.-M."/>
        </authorList>
    </citation>
    <scope>NUCLEOTIDE SEQUENCE [LARGE SCALE GENOMIC DNA]</scope>
    <source>
        <strain evidence="2 3">CAR-16</strain>
    </source>
</reference>
<protein>
    <submittedName>
        <fullName evidence="2">Glycerophosphodiester phosphodiesterase family protein</fullName>
    </submittedName>
</protein>
<comment type="caution">
    <text evidence="2">The sequence shown here is derived from an EMBL/GenBank/DDBJ whole genome shotgun (WGS) entry which is preliminary data.</text>
</comment>
<accession>A0A4V1M562</accession>
<dbReference type="PANTHER" id="PTHR46211:SF14">
    <property type="entry name" value="GLYCEROPHOSPHODIESTER PHOSPHODIESTERASE"/>
    <property type="match status" value="1"/>
</dbReference>
<organism evidence="2 3">
    <name type="scientific">Aquirufa rosea</name>
    <dbReference type="NCBI Taxonomy" id="2509241"/>
    <lineage>
        <taxon>Bacteria</taxon>
        <taxon>Pseudomonadati</taxon>
        <taxon>Bacteroidota</taxon>
        <taxon>Cytophagia</taxon>
        <taxon>Cytophagales</taxon>
        <taxon>Flectobacillaceae</taxon>
        <taxon>Aquirufa</taxon>
    </lineage>
</organism>
<proteinExistence type="predicted"/>
<dbReference type="AlphaFoldDB" id="A0A4V1M562"/>
<dbReference type="GO" id="GO:0008081">
    <property type="term" value="F:phosphoric diester hydrolase activity"/>
    <property type="evidence" value="ECO:0007669"/>
    <property type="project" value="InterPro"/>
</dbReference>
<dbReference type="EMBL" id="SDHY01000009">
    <property type="protein sequence ID" value="RXK46565.1"/>
    <property type="molecule type" value="Genomic_DNA"/>
</dbReference>
<dbReference type="OrthoDB" id="384721at2"/>